<evidence type="ECO:0000313" key="2">
    <source>
        <dbReference type="EMBL" id="MBU5669904.1"/>
    </source>
</evidence>
<reference evidence="2 3" key="1">
    <citation type="submission" date="2021-06" db="EMBL/GenBank/DDBJ databases">
        <authorList>
            <person name="Sun Q."/>
            <person name="Li D."/>
        </authorList>
    </citation>
    <scope>NUCLEOTIDE SEQUENCE [LARGE SCALE GENOMIC DNA]</scope>
    <source>
        <strain evidence="2 3">MSJ-1</strain>
    </source>
</reference>
<dbReference type="Proteomes" id="UP000783742">
    <property type="component" value="Unassembled WGS sequence"/>
</dbReference>
<evidence type="ECO:0000313" key="3">
    <source>
        <dbReference type="Proteomes" id="UP000783742"/>
    </source>
</evidence>
<dbReference type="SMART" id="SM00644">
    <property type="entry name" value="Ami_2"/>
    <property type="match status" value="1"/>
</dbReference>
<comment type="caution">
    <text evidence="2">The sequence shown here is derived from an EMBL/GenBank/DDBJ whole genome shotgun (WGS) entry which is preliminary data.</text>
</comment>
<name>A0ABS6FIS0_9FIRM</name>
<dbReference type="Pfam" id="PF01510">
    <property type="entry name" value="Amidase_2"/>
    <property type="match status" value="1"/>
</dbReference>
<dbReference type="CDD" id="cd06583">
    <property type="entry name" value="PGRP"/>
    <property type="match status" value="1"/>
</dbReference>
<dbReference type="InterPro" id="IPR002502">
    <property type="entry name" value="Amidase_domain"/>
</dbReference>
<proteinExistence type="predicted"/>
<evidence type="ECO:0000259" key="1">
    <source>
        <dbReference type="SMART" id="SM00644"/>
    </source>
</evidence>
<keyword evidence="3" id="KW-1185">Reference proteome</keyword>
<sequence length="157" mass="18083">MKIEKKLIRYNHSSRRGAKPIYIVVHDTGNRNKGAGAMNHYKYFNGGNRNASAHYFVDDKHVVETVETSRSAWHCGDGRGRFGIYNNNSIGVEICINPDSDYEVALENARVLIRELMKFYNIPLGRVVRHYDASRKICPGSMSANNWQKWWEFKSSI</sequence>
<organism evidence="2 3">
    <name type="scientific">Peptoniphilus ovalis</name>
    <dbReference type="NCBI Taxonomy" id="2841503"/>
    <lineage>
        <taxon>Bacteria</taxon>
        <taxon>Bacillati</taxon>
        <taxon>Bacillota</taxon>
        <taxon>Tissierellia</taxon>
        <taxon>Tissierellales</taxon>
        <taxon>Peptoniphilaceae</taxon>
        <taxon>Peptoniphilus</taxon>
    </lineage>
</organism>
<accession>A0ABS6FIS0</accession>
<dbReference type="InterPro" id="IPR051206">
    <property type="entry name" value="NAMLAA_amidase_2"/>
</dbReference>
<dbReference type="EMBL" id="JAHLQO010000005">
    <property type="protein sequence ID" value="MBU5669904.1"/>
    <property type="molecule type" value="Genomic_DNA"/>
</dbReference>
<feature type="domain" description="N-acetylmuramoyl-L-alanine amidase" evidence="1">
    <location>
        <begin position="10"/>
        <end position="150"/>
    </location>
</feature>
<dbReference type="RefSeq" id="WP_216549737.1">
    <property type="nucleotide sequence ID" value="NZ_JAHLQO010000005.1"/>
</dbReference>
<dbReference type="PANTHER" id="PTHR30417">
    <property type="entry name" value="N-ACETYLMURAMOYL-L-ALANINE AMIDASE AMID"/>
    <property type="match status" value="1"/>
</dbReference>
<gene>
    <name evidence="2" type="ORF">KQI68_08665</name>
</gene>
<dbReference type="PANTHER" id="PTHR30417:SF1">
    <property type="entry name" value="N-ACETYLMURAMOYL-L-ALANINE AMIDASE AMID"/>
    <property type="match status" value="1"/>
</dbReference>
<protein>
    <submittedName>
        <fullName evidence="2">N-acetylmuramoyl-L-alanine amidase</fullName>
    </submittedName>
</protein>